<evidence type="ECO:0000313" key="6">
    <source>
        <dbReference type="Proteomes" id="UP000662973"/>
    </source>
</evidence>
<organism evidence="5 6">
    <name type="scientific">Halapricum desulfuricans</name>
    <dbReference type="NCBI Taxonomy" id="2841257"/>
    <lineage>
        <taxon>Archaea</taxon>
        <taxon>Methanobacteriati</taxon>
        <taxon>Methanobacteriota</taxon>
        <taxon>Stenosarchaea group</taxon>
        <taxon>Halobacteria</taxon>
        <taxon>Halobacteriales</taxon>
        <taxon>Haloarculaceae</taxon>
        <taxon>Halapricum</taxon>
    </lineage>
</organism>
<feature type="domain" description="HTH bat-type" evidence="3">
    <location>
        <begin position="221"/>
        <end position="272"/>
    </location>
</feature>
<dbReference type="AlphaFoldDB" id="A0A897NDP6"/>
<dbReference type="Pfam" id="PF15915">
    <property type="entry name" value="BAT"/>
    <property type="match status" value="1"/>
</dbReference>
<name>A0A897NDP6_9EURY</name>
<reference evidence="5 6" key="1">
    <citation type="submission" date="2020-11" db="EMBL/GenBank/DDBJ databases">
        <title>Carbohydrate-dependent, anaerobic sulfur respiration: A novel catabolism in halophilic archaea.</title>
        <authorList>
            <person name="Sorokin D.Y."/>
            <person name="Messina E."/>
            <person name="Smedile F."/>
            <person name="La Cono V."/>
            <person name="Hallsworth J.E."/>
            <person name="Yakimov M.M."/>
        </authorList>
    </citation>
    <scope>NUCLEOTIDE SEQUENCE [LARGE SCALE GENOMIC DNA]</scope>
    <source>
        <strain evidence="5 6">HSR12-2</strain>
    </source>
</reference>
<dbReference type="Proteomes" id="UP000662973">
    <property type="component" value="Chromosome"/>
</dbReference>
<keyword evidence="6" id="KW-1185">Reference proteome</keyword>
<keyword evidence="2" id="KW-0804">Transcription</keyword>
<evidence type="ECO:0000256" key="2">
    <source>
        <dbReference type="ARBA" id="ARBA00023163"/>
    </source>
</evidence>
<keyword evidence="1" id="KW-0805">Transcription regulation</keyword>
<dbReference type="EMBL" id="CP064788">
    <property type="protein sequence ID" value="QSG09143.1"/>
    <property type="molecule type" value="Genomic_DNA"/>
</dbReference>
<dbReference type="Pfam" id="PF04967">
    <property type="entry name" value="HTH_10"/>
    <property type="match status" value="1"/>
</dbReference>
<evidence type="ECO:0000259" key="3">
    <source>
        <dbReference type="Pfam" id="PF04967"/>
    </source>
</evidence>
<evidence type="ECO:0000259" key="4">
    <source>
        <dbReference type="Pfam" id="PF15915"/>
    </source>
</evidence>
<dbReference type="InterPro" id="IPR007050">
    <property type="entry name" value="HTH_bacterioopsin"/>
</dbReference>
<dbReference type="KEGG" id="hds:HSR122_1753"/>
<proteinExistence type="predicted"/>
<feature type="domain" description="Bacterioopsin transcriptional activator GAF and HTH associated" evidence="4">
    <location>
        <begin position="72"/>
        <end position="199"/>
    </location>
</feature>
<sequence>MGRDRRGRHARGRYRGDGITPVRRHPVLLAVIDVGIFEFGFESLDALFEFRQTLAVVKSRPVQRSHMSVVCEFELLSTELPLTGVAAALETILTIDDVVSGTAGAPAVVFSTTGVDPSRLEEAMDDAGPVLEHVPLESTVVESRYRVTLDTAHADVYTRLVDLRTHPMGAVVTGRGWKVSAQFADREALDAFRTACGNTGVEFRPRRVFEAEIDRTDDYGLTAAQHEALLTAHEMGYFDVPREADLSDVAAALETTTSALSERLRRGQRRLVGHTVASAE</sequence>
<protein>
    <submittedName>
        <fullName evidence="5">Transcriptional regulator, contains HTH domain</fullName>
    </submittedName>
</protein>
<accession>A0A897NDP6</accession>
<gene>
    <name evidence="5" type="ORF">HSR122_1753</name>
</gene>
<dbReference type="InterPro" id="IPR031803">
    <property type="entry name" value="BAT_GAF/HTH-assoc"/>
</dbReference>
<evidence type="ECO:0000313" key="5">
    <source>
        <dbReference type="EMBL" id="QSG09143.1"/>
    </source>
</evidence>
<dbReference type="PANTHER" id="PTHR34236:SF1">
    <property type="entry name" value="DIMETHYL SULFOXIDE REDUCTASE TRANSCRIPTIONAL ACTIVATOR"/>
    <property type="match status" value="1"/>
</dbReference>
<evidence type="ECO:0000256" key="1">
    <source>
        <dbReference type="ARBA" id="ARBA00023015"/>
    </source>
</evidence>
<dbReference type="PANTHER" id="PTHR34236">
    <property type="entry name" value="DIMETHYL SULFOXIDE REDUCTASE TRANSCRIPTIONAL ACTIVATOR"/>
    <property type="match status" value="1"/>
</dbReference>